<name>V2T2B8_9GAMM</name>
<comment type="similarity">
    <text evidence="1 4">Belongs to the D-isomer specific 2-hydroxyacid dehydrogenase family.</text>
</comment>
<feature type="domain" description="D-isomer specific 2-hydroxyacid dehydrogenase NAD-binding" evidence="6">
    <location>
        <begin position="109"/>
        <end position="287"/>
    </location>
</feature>
<evidence type="ECO:0000259" key="6">
    <source>
        <dbReference type="Pfam" id="PF02826"/>
    </source>
</evidence>
<dbReference type="SUPFAM" id="SSF51735">
    <property type="entry name" value="NAD(P)-binding Rossmann-fold domains"/>
    <property type="match status" value="1"/>
</dbReference>
<evidence type="ECO:0008006" key="9">
    <source>
        <dbReference type="Google" id="ProtNLM"/>
    </source>
</evidence>
<dbReference type="InterPro" id="IPR006140">
    <property type="entry name" value="D-isomer_DH_NAD-bd"/>
</dbReference>
<reference evidence="7 8" key="1">
    <citation type="submission" date="2013-10" db="EMBL/GenBank/DDBJ databases">
        <title>The Genome Sequence of Acinetobacter nectaris CIP 110549.</title>
        <authorList>
            <consortium name="The Broad Institute Genomics Platform"/>
            <consortium name="The Broad Institute Genome Sequencing Center for Infectious Disease"/>
            <person name="Cerqueira G."/>
            <person name="Feldgarden M."/>
            <person name="Courvalin P."/>
            <person name="Grillot-Courvalin C."/>
            <person name="Clermont D."/>
            <person name="Rocha E."/>
            <person name="Yoon E.-J."/>
            <person name="Nemec A."/>
            <person name="Young S.K."/>
            <person name="Zeng Q."/>
            <person name="Gargeya S."/>
            <person name="Fitzgerald M."/>
            <person name="Abouelleil A."/>
            <person name="Alvarado L."/>
            <person name="Berlin A.M."/>
            <person name="Chapman S.B."/>
            <person name="Gainer-Dewar J."/>
            <person name="Goldberg J."/>
            <person name="Gnerre S."/>
            <person name="Griggs A."/>
            <person name="Gujja S."/>
            <person name="Hansen M."/>
            <person name="Howarth C."/>
            <person name="Imamovic A."/>
            <person name="Ireland A."/>
            <person name="Larimer J."/>
            <person name="McCowan C."/>
            <person name="Murphy C."/>
            <person name="Pearson M."/>
            <person name="Poon T.W."/>
            <person name="Priest M."/>
            <person name="Roberts A."/>
            <person name="Saif S."/>
            <person name="Shea T."/>
            <person name="Sykes S."/>
            <person name="Wortman J."/>
            <person name="Nusbaum C."/>
            <person name="Birren B."/>
        </authorList>
    </citation>
    <scope>NUCLEOTIDE SEQUENCE [LARGE SCALE GENOMIC DNA]</scope>
    <source>
        <strain evidence="7 8">CIP 110549</strain>
    </source>
</reference>
<dbReference type="AlphaFoldDB" id="V2T2B8"/>
<keyword evidence="3" id="KW-0520">NAD</keyword>
<dbReference type="GO" id="GO:0016616">
    <property type="term" value="F:oxidoreductase activity, acting on the CH-OH group of donors, NAD or NADP as acceptor"/>
    <property type="evidence" value="ECO:0007669"/>
    <property type="project" value="InterPro"/>
</dbReference>
<dbReference type="PANTHER" id="PTHR43761">
    <property type="entry name" value="D-ISOMER SPECIFIC 2-HYDROXYACID DEHYDROGENASE FAMILY PROTEIN (AFU_ORTHOLOGUE AFUA_1G13630)"/>
    <property type="match status" value="1"/>
</dbReference>
<dbReference type="Pfam" id="PF02826">
    <property type="entry name" value="2-Hacid_dh_C"/>
    <property type="match status" value="1"/>
</dbReference>
<comment type="caution">
    <text evidence="7">The sequence shown here is derived from an EMBL/GenBank/DDBJ whole genome shotgun (WGS) entry which is preliminary data.</text>
</comment>
<accession>V2T2B8</accession>
<dbReference type="HOGENOM" id="CLU_019796_1_3_6"/>
<dbReference type="InterPro" id="IPR036291">
    <property type="entry name" value="NAD(P)-bd_dom_sf"/>
</dbReference>
<sequence length="317" mass="35574">MSDYIKITCAEKDALLAQEFRFEFPVQYTEYNRLSQQDLYEKVCDQDVIIISDLTIDEKVLKNNPNLKLIALCSTGFDHIDLEQLKSRNIKICNIRGYAGDAVAEHAFLLMMNLIKNFSTQLNAVNKGSWSKGQASFYLAAPMYELKGKTLVILGKGEIGLALAKKADAFGMKVIFSERKNATSCRQGYIDFDDAIQQADILSLHCEFNKQTIEIINYDVLKRIKKGCILINVGRGGLLNNQDVVNALEQKLLGGLGIDVLDIEPPPKNHPLLQLEHLNVMVTAHIAWATNEAQQRLFNILEDNINSNILGSEKNLL</sequence>
<dbReference type="PATRIC" id="fig|1392540.3.peg.2414"/>
<evidence type="ECO:0000256" key="1">
    <source>
        <dbReference type="ARBA" id="ARBA00005854"/>
    </source>
</evidence>
<proteinExistence type="inferred from homology"/>
<dbReference type="InterPro" id="IPR050418">
    <property type="entry name" value="D-iso_2-hydroxyacid_DH_PdxB"/>
</dbReference>
<dbReference type="GO" id="GO:0051287">
    <property type="term" value="F:NAD binding"/>
    <property type="evidence" value="ECO:0007669"/>
    <property type="project" value="InterPro"/>
</dbReference>
<dbReference type="SUPFAM" id="SSF52283">
    <property type="entry name" value="Formate/glycerate dehydrogenase catalytic domain-like"/>
    <property type="match status" value="1"/>
</dbReference>
<dbReference type="Gene3D" id="3.40.50.720">
    <property type="entry name" value="NAD(P)-binding Rossmann-like Domain"/>
    <property type="match status" value="2"/>
</dbReference>
<organism evidence="7 8">
    <name type="scientific">Acinetobacter nectaris CIP 110549</name>
    <dbReference type="NCBI Taxonomy" id="1392540"/>
    <lineage>
        <taxon>Bacteria</taxon>
        <taxon>Pseudomonadati</taxon>
        <taxon>Pseudomonadota</taxon>
        <taxon>Gammaproteobacteria</taxon>
        <taxon>Moraxellales</taxon>
        <taxon>Moraxellaceae</taxon>
        <taxon>Acinetobacter</taxon>
    </lineage>
</organism>
<dbReference type="STRING" id="1392540.P256_02505"/>
<evidence type="ECO:0000313" key="7">
    <source>
        <dbReference type="EMBL" id="ESK36593.1"/>
    </source>
</evidence>
<keyword evidence="2 4" id="KW-0560">Oxidoreductase</keyword>
<keyword evidence="8" id="KW-1185">Reference proteome</keyword>
<dbReference type="EMBL" id="AYER01000013">
    <property type="protein sequence ID" value="ESK36593.1"/>
    <property type="molecule type" value="Genomic_DNA"/>
</dbReference>
<dbReference type="InterPro" id="IPR006139">
    <property type="entry name" value="D-isomer_2_OHA_DH_cat_dom"/>
</dbReference>
<evidence type="ECO:0000256" key="3">
    <source>
        <dbReference type="ARBA" id="ARBA00023027"/>
    </source>
</evidence>
<evidence type="ECO:0000259" key="5">
    <source>
        <dbReference type="Pfam" id="PF00389"/>
    </source>
</evidence>
<dbReference type="RefSeq" id="WP_023274109.1">
    <property type="nucleotide sequence ID" value="NZ_KI530739.1"/>
</dbReference>
<dbReference type="Pfam" id="PF00389">
    <property type="entry name" value="2-Hacid_dh"/>
    <property type="match status" value="1"/>
</dbReference>
<dbReference type="eggNOG" id="COG1052">
    <property type="taxonomic scope" value="Bacteria"/>
</dbReference>
<protein>
    <recommendedName>
        <fullName evidence="9">D-isomer specific 2-hydroxyacid dehydrogenase NAD-binding domain-containing protein</fullName>
    </recommendedName>
</protein>
<evidence type="ECO:0000256" key="4">
    <source>
        <dbReference type="RuleBase" id="RU003719"/>
    </source>
</evidence>
<dbReference type="Proteomes" id="UP000023785">
    <property type="component" value="Unassembled WGS sequence"/>
</dbReference>
<dbReference type="OrthoDB" id="9805416at2"/>
<dbReference type="PANTHER" id="PTHR43761:SF1">
    <property type="entry name" value="D-ISOMER SPECIFIC 2-HYDROXYACID DEHYDROGENASE CATALYTIC DOMAIN-CONTAINING PROTEIN-RELATED"/>
    <property type="match status" value="1"/>
</dbReference>
<gene>
    <name evidence="7" type="ORF">P256_02505</name>
</gene>
<evidence type="ECO:0000256" key="2">
    <source>
        <dbReference type="ARBA" id="ARBA00023002"/>
    </source>
</evidence>
<feature type="domain" description="D-isomer specific 2-hydroxyacid dehydrogenase catalytic" evidence="5">
    <location>
        <begin position="26"/>
        <end position="311"/>
    </location>
</feature>
<evidence type="ECO:0000313" key="8">
    <source>
        <dbReference type="Proteomes" id="UP000023785"/>
    </source>
</evidence>